<evidence type="ECO:0000256" key="4">
    <source>
        <dbReference type="ARBA" id="ARBA00022475"/>
    </source>
</evidence>
<evidence type="ECO:0000256" key="1">
    <source>
        <dbReference type="ARBA" id="ARBA00004651"/>
    </source>
</evidence>
<proteinExistence type="inferred from homology"/>
<evidence type="ECO:0000256" key="7">
    <source>
        <dbReference type="ARBA" id="ARBA00023136"/>
    </source>
</evidence>
<feature type="transmembrane region" description="Helical" evidence="8">
    <location>
        <begin position="297"/>
        <end position="314"/>
    </location>
</feature>
<dbReference type="FunFam" id="1.10.3470.10:FF:000001">
    <property type="entry name" value="Vitamin B12 ABC transporter permease BtuC"/>
    <property type="match status" value="1"/>
</dbReference>
<keyword evidence="5 8" id="KW-0812">Transmembrane</keyword>
<feature type="transmembrane region" description="Helical" evidence="8">
    <location>
        <begin position="133"/>
        <end position="152"/>
    </location>
</feature>
<dbReference type="GO" id="GO:0033214">
    <property type="term" value="P:siderophore-iron import into cell"/>
    <property type="evidence" value="ECO:0007669"/>
    <property type="project" value="TreeGrafter"/>
</dbReference>
<feature type="transmembrane region" description="Helical" evidence="8">
    <location>
        <begin position="164"/>
        <end position="187"/>
    </location>
</feature>
<feature type="transmembrane region" description="Helical" evidence="8">
    <location>
        <begin position="256"/>
        <end position="285"/>
    </location>
</feature>
<keyword evidence="10" id="KW-1185">Reference proteome</keyword>
<dbReference type="Gene3D" id="1.10.3470.10">
    <property type="entry name" value="ABC transporter involved in vitamin B12 uptake, BtuC"/>
    <property type="match status" value="1"/>
</dbReference>
<keyword evidence="4" id="KW-1003">Cell membrane</keyword>
<comment type="similarity">
    <text evidence="2">Belongs to the binding-protein-dependent transport system permease family. FecCD subfamily.</text>
</comment>
<name>A0AAE3DS59_9FIRM</name>
<gene>
    <name evidence="9" type="ORF">LKD71_06020</name>
</gene>
<dbReference type="GO" id="GO:0022857">
    <property type="term" value="F:transmembrane transporter activity"/>
    <property type="evidence" value="ECO:0007669"/>
    <property type="project" value="InterPro"/>
</dbReference>
<feature type="transmembrane region" description="Helical" evidence="8">
    <location>
        <begin position="207"/>
        <end position="228"/>
    </location>
</feature>
<reference evidence="9 10" key="1">
    <citation type="submission" date="2021-10" db="EMBL/GenBank/DDBJ databases">
        <title>Anaerobic single-cell dispensing facilitates the cultivation of human gut bacteria.</title>
        <authorList>
            <person name="Afrizal A."/>
        </authorList>
    </citation>
    <scope>NUCLEOTIDE SEQUENCE [LARGE SCALE GENOMIC DNA]</scope>
    <source>
        <strain evidence="9 10">CLA-AA-H277</strain>
    </source>
</reference>
<keyword evidence="3" id="KW-0813">Transport</keyword>
<dbReference type="EMBL" id="JAJEPR010000007">
    <property type="protein sequence ID" value="MCC2189369.1"/>
    <property type="molecule type" value="Genomic_DNA"/>
</dbReference>
<dbReference type="InterPro" id="IPR037294">
    <property type="entry name" value="ABC_BtuC-like"/>
</dbReference>
<dbReference type="CDD" id="cd06550">
    <property type="entry name" value="TM_ABC_iron-siderophores_like"/>
    <property type="match status" value="1"/>
</dbReference>
<dbReference type="AlphaFoldDB" id="A0AAE3DS59"/>
<feature type="transmembrane region" description="Helical" evidence="8">
    <location>
        <begin position="326"/>
        <end position="345"/>
    </location>
</feature>
<feature type="transmembrane region" description="Helical" evidence="8">
    <location>
        <begin position="12"/>
        <end position="34"/>
    </location>
</feature>
<dbReference type="Pfam" id="PF01032">
    <property type="entry name" value="FecCD"/>
    <property type="match status" value="1"/>
</dbReference>
<evidence type="ECO:0000256" key="6">
    <source>
        <dbReference type="ARBA" id="ARBA00022989"/>
    </source>
</evidence>
<evidence type="ECO:0000256" key="2">
    <source>
        <dbReference type="ARBA" id="ARBA00007935"/>
    </source>
</evidence>
<evidence type="ECO:0000256" key="8">
    <source>
        <dbReference type="SAM" id="Phobius"/>
    </source>
</evidence>
<comment type="subcellular location">
    <subcellularLocation>
        <location evidence="1">Cell membrane</location>
        <topology evidence="1">Multi-pass membrane protein</topology>
    </subcellularLocation>
</comment>
<accession>A0AAE3DS59</accession>
<evidence type="ECO:0000313" key="9">
    <source>
        <dbReference type="EMBL" id="MCC2189369.1"/>
    </source>
</evidence>
<dbReference type="Proteomes" id="UP001197875">
    <property type="component" value="Unassembled WGS sequence"/>
</dbReference>
<protein>
    <submittedName>
        <fullName evidence="9">Iron ABC transporter permease</fullName>
    </submittedName>
</protein>
<feature type="transmembrane region" description="Helical" evidence="8">
    <location>
        <begin position="75"/>
        <end position="97"/>
    </location>
</feature>
<comment type="caution">
    <text evidence="9">The sequence shown here is derived from an EMBL/GenBank/DDBJ whole genome shotgun (WGS) entry which is preliminary data.</text>
</comment>
<organism evidence="9 10">
    <name type="scientific">Fusicatenibacter faecihominis</name>
    <dbReference type="NCBI Taxonomy" id="2881276"/>
    <lineage>
        <taxon>Bacteria</taxon>
        <taxon>Bacillati</taxon>
        <taxon>Bacillota</taxon>
        <taxon>Clostridia</taxon>
        <taxon>Lachnospirales</taxon>
        <taxon>Lachnospiraceae</taxon>
        <taxon>Fusicatenibacter</taxon>
    </lineage>
</organism>
<keyword evidence="6 8" id="KW-1133">Transmembrane helix</keyword>
<evidence type="ECO:0000256" key="5">
    <source>
        <dbReference type="ARBA" id="ARBA00022692"/>
    </source>
</evidence>
<dbReference type="PANTHER" id="PTHR30472">
    <property type="entry name" value="FERRIC ENTEROBACTIN TRANSPORT SYSTEM PERMEASE PROTEIN"/>
    <property type="match status" value="1"/>
</dbReference>
<keyword evidence="7 8" id="KW-0472">Membrane</keyword>
<dbReference type="RefSeq" id="WP_227614727.1">
    <property type="nucleotide sequence ID" value="NZ_JAJEPR010000007.1"/>
</dbReference>
<dbReference type="InterPro" id="IPR000522">
    <property type="entry name" value="ABC_transptr_permease_BtuC"/>
</dbReference>
<evidence type="ECO:0000313" key="10">
    <source>
        <dbReference type="Proteomes" id="UP001197875"/>
    </source>
</evidence>
<dbReference type="PANTHER" id="PTHR30472:SF25">
    <property type="entry name" value="ABC TRANSPORTER PERMEASE PROTEIN MJ0876-RELATED"/>
    <property type="match status" value="1"/>
</dbReference>
<dbReference type="SUPFAM" id="SSF81345">
    <property type="entry name" value="ABC transporter involved in vitamin B12 uptake, BtuC"/>
    <property type="match status" value="1"/>
</dbReference>
<sequence>MKEIKLREGLLFPILIAFLLFSMVAVISVGSASIDMGTVYRILVDQLFFQGKGTEAGLWEKSFYQIVWNIRLPRVLFGVCCGAGLSICGAAMQALVLNPIAEPYILGVSSGASAGAAWALLMPIPFFRGQYQTTAMALCGALVAFACVYSMAKIGGGGKIQPMTLLLSGTAVNAVMSAITSLLIFLAKSPESISAVYNWQMGSLAAAQWNTLWIPAVGVLSGCICFTWKSGTFNLMMMGDEDAAAMGVDVKNFRRWMFVVCAIIVASLVSVTGIIGFVGLMVPHIVRLLSGTSNNKVIIPLSAIFGATYLIWADAAARGLFGAAELPLGIITAFVGAPFFFYLMAAKSRGGNGRGA</sequence>
<evidence type="ECO:0000256" key="3">
    <source>
        <dbReference type="ARBA" id="ARBA00022448"/>
    </source>
</evidence>
<dbReference type="GO" id="GO:0005886">
    <property type="term" value="C:plasma membrane"/>
    <property type="evidence" value="ECO:0007669"/>
    <property type="project" value="UniProtKB-SubCell"/>
</dbReference>